<dbReference type="SUPFAM" id="SSF53474">
    <property type="entry name" value="alpha/beta-Hydrolases"/>
    <property type="match status" value="1"/>
</dbReference>
<dbReference type="PRINTS" id="PR00111">
    <property type="entry name" value="ABHYDROLASE"/>
</dbReference>
<dbReference type="PANTHER" id="PTHR43433:SF5">
    <property type="entry name" value="AB HYDROLASE-1 DOMAIN-CONTAINING PROTEIN"/>
    <property type="match status" value="1"/>
</dbReference>
<dbReference type="RefSeq" id="WP_379686515.1">
    <property type="nucleotide sequence ID" value="NZ_JBHLYW010000009.1"/>
</dbReference>
<keyword evidence="3" id="KW-1185">Reference proteome</keyword>
<keyword evidence="2" id="KW-0378">Hydrolase</keyword>
<dbReference type="Pfam" id="PF00561">
    <property type="entry name" value="Abhydrolase_1"/>
    <property type="match status" value="1"/>
</dbReference>
<protein>
    <submittedName>
        <fullName evidence="2">Alpha/beta fold hydrolase</fullName>
    </submittedName>
</protein>
<evidence type="ECO:0000313" key="2">
    <source>
        <dbReference type="EMBL" id="MFC0077838.1"/>
    </source>
</evidence>
<name>A0ABV6BQW5_9FLAO</name>
<sequence>MKKYFIAILLLIGYISNLFSQSNVLQSGNYIIMAASDSPSVNYTHATVPTQFVEADGIKFAYRSYGKRGDIPVVYFNHLTANLDNCDPRIMDSIAQHRHIISFDYRGVGSTTGEQGTSIADMAKDAVGFIHALGYQQVDIVAFSMGGFITQELLLQEPALVRKIILAGTGPRGGQGVSDVVGLTYKDIFKALVTFRDPKFYLFFNQNKEGKQAARDFLKRLKERRENRDDKVKLSVLKNQLKAIETWGHDKPADLSVFKQPVLVVNGDNDRMVPTVNSYDLAKGFPNAEEVIIYPNSGHGGIFQYHEEFLKKAIPFLTK</sequence>
<reference evidence="2 3" key="1">
    <citation type="submission" date="2024-09" db="EMBL/GenBank/DDBJ databases">
        <authorList>
            <person name="Sun Q."/>
            <person name="Mori K."/>
        </authorList>
    </citation>
    <scope>NUCLEOTIDE SEQUENCE [LARGE SCALE GENOMIC DNA]</scope>
    <source>
        <strain evidence="2 3">CGMCC 1.12926</strain>
    </source>
</reference>
<comment type="caution">
    <text evidence="2">The sequence shown here is derived from an EMBL/GenBank/DDBJ whole genome shotgun (WGS) entry which is preliminary data.</text>
</comment>
<accession>A0ABV6BQW5</accession>
<dbReference type="GO" id="GO:0016787">
    <property type="term" value="F:hydrolase activity"/>
    <property type="evidence" value="ECO:0007669"/>
    <property type="project" value="UniProtKB-KW"/>
</dbReference>
<proteinExistence type="predicted"/>
<organism evidence="2 3">
    <name type="scientific">Flavobacterium procerum</name>
    <dbReference type="NCBI Taxonomy" id="1455569"/>
    <lineage>
        <taxon>Bacteria</taxon>
        <taxon>Pseudomonadati</taxon>
        <taxon>Bacteroidota</taxon>
        <taxon>Flavobacteriia</taxon>
        <taxon>Flavobacteriales</taxon>
        <taxon>Flavobacteriaceae</taxon>
        <taxon>Flavobacterium</taxon>
    </lineage>
</organism>
<dbReference type="InterPro" id="IPR000073">
    <property type="entry name" value="AB_hydrolase_1"/>
</dbReference>
<dbReference type="PANTHER" id="PTHR43433">
    <property type="entry name" value="HYDROLASE, ALPHA/BETA FOLD FAMILY PROTEIN"/>
    <property type="match status" value="1"/>
</dbReference>
<feature type="domain" description="AB hydrolase-1" evidence="1">
    <location>
        <begin position="72"/>
        <end position="302"/>
    </location>
</feature>
<dbReference type="Gene3D" id="3.40.50.1820">
    <property type="entry name" value="alpha/beta hydrolase"/>
    <property type="match status" value="1"/>
</dbReference>
<gene>
    <name evidence="2" type="ORF">ACFFLS_12380</name>
</gene>
<dbReference type="InterPro" id="IPR029058">
    <property type="entry name" value="AB_hydrolase_fold"/>
</dbReference>
<dbReference type="InterPro" id="IPR050471">
    <property type="entry name" value="AB_hydrolase"/>
</dbReference>
<dbReference type="Proteomes" id="UP001589734">
    <property type="component" value="Unassembled WGS sequence"/>
</dbReference>
<evidence type="ECO:0000259" key="1">
    <source>
        <dbReference type="Pfam" id="PF00561"/>
    </source>
</evidence>
<dbReference type="EMBL" id="JBHLYW010000009">
    <property type="protein sequence ID" value="MFC0077838.1"/>
    <property type="molecule type" value="Genomic_DNA"/>
</dbReference>
<evidence type="ECO:0000313" key="3">
    <source>
        <dbReference type="Proteomes" id="UP001589734"/>
    </source>
</evidence>